<name>A0A072UZ57_MEDTR</name>
<keyword evidence="1" id="KW-0805">Transcription regulation</keyword>
<dbReference type="GO" id="GO:0003677">
    <property type="term" value="F:DNA binding"/>
    <property type="evidence" value="ECO:0000318"/>
    <property type="project" value="GO_Central"/>
</dbReference>
<evidence type="ECO:0000256" key="2">
    <source>
        <dbReference type="ARBA" id="ARBA00023163"/>
    </source>
</evidence>
<organism evidence="4 6">
    <name type="scientific">Medicago truncatula</name>
    <name type="common">Barrel medic</name>
    <name type="synonym">Medicago tribuloides</name>
    <dbReference type="NCBI Taxonomy" id="3880"/>
    <lineage>
        <taxon>Eukaryota</taxon>
        <taxon>Viridiplantae</taxon>
        <taxon>Streptophyta</taxon>
        <taxon>Embryophyta</taxon>
        <taxon>Tracheophyta</taxon>
        <taxon>Spermatophyta</taxon>
        <taxon>Magnoliopsida</taxon>
        <taxon>eudicotyledons</taxon>
        <taxon>Gunneridae</taxon>
        <taxon>Pentapetalae</taxon>
        <taxon>rosids</taxon>
        <taxon>fabids</taxon>
        <taxon>Fabales</taxon>
        <taxon>Fabaceae</taxon>
        <taxon>Papilionoideae</taxon>
        <taxon>50 kb inversion clade</taxon>
        <taxon>NPAAA clade</taxon>
        <taxon>Hologalegina</taxon>
        <taxon>IRL clade</taxon>
        <taxon>Trifolieae</taxon>
        <taxon>Medicago</taxon>
    </lineage>
</organism>
<evidence type="ECO:0000313" key="5">
    <source>
        <dbReference type="EnsemblPlants" id="KEH34368"/>
    </source>
</evidence>
<keyword evidence="2" id="KW-0804">Transcription</keyword>
<evidence type="ECO:0000313" key="6">
    <source>
        <dbReference type="Proteomes" id="UP000002051"/>
    </source>
</evidence>
<dbReference type="PANTHER" id="PTHR46391">
    <property type="entry name" value="BASIC LEUCINE ZIPPER 34"/>
    <property type="match status" value="1"/>
</dbReference>
<dbReference type="EMBL" id="CM001219">
    <property type="protein sequence ID" value="KEH34368.1"/>
    <property type="molecule type" value="Genomic_DNA"/>
</dbReference>
<proteinExistence type="predicted"/>
<gene>
    <name evidence="4" type="ordered locus">MTR_3g465380</name>
</gene>
<evidence type="ECO:0000256" key="3">
    <source>
        <dbReference type="ARBA" id="ARBA00023242"/>
    </source>
</evidence>
<reference evidence="5" key="3">
    <citation type="submission" date="2015-04" db="UniProtKB">
        <authorList>
            <consortium name="EnsemblPlants"/>
        </authorList>
    </citation>
    <scope>IDENTIFICATION</scope>
    <source>
        <strain evidence="5">cv. Jemalong A17</strain>
    </source>
</reference>
<evidence type="ECO:0000256" key="1">
    <source>
        <dbReference type="ARBA" id="ARBA00023015"/>
    </source>
</evidence>
<dbReference type="EnsemblPlants" id="KEH34368">
    <property type="protein sequence ID" value="KEH34368"/>
    <property type="gene ID" value="MTR_3g465380"/>
</dbReference>
<reference evidence="4 6" key="1">
    <citation type="journal article" date="2011" name="Nature">
        <title>The Medicago genome provides insight into the evolution of rhizobial symbioses.</title>
        <authorList>
            <person name="Young N.D."/>
            <person name="Debelle F."/>
            <person name="Oldroyd G.E."/>
            <person name="Geurts R."/>
            <person name="Cannon S.B."/>
            <person name="Udvardi M.K."/>
            <person name="Benedito V.A."/>
            <person name="Mayer K.F."/>
            <person name="Gouzy J."/>
            <person name="Schoof H."/>
            <person name="Van de Peer Y."/>
            <person name="Proost S."/>
            <person name="Cook D.R."/>
            <person name="Meyers B.C."/>
            <person name="Spannagl M."/>
            <person name="Cheung F."/>
            <person name="De Mita S."/>
            <person name="Krishnakumar V."/>
            <person name="Gundlach H."/>
            <person name="Zhou S."/>
            <person name="Mudge J."/>
            <person name="Bharti A.K."/>
            <person name="Murray J.D."/>
            <person name="Naoumkina M.A."/>
            <person name="Rosen B."/>
            <person name="Silverstein K.A."/>
            <person name="Tang H."/>
            <person name="Rombauts S."/>
            <person name="Zhao P.X."/>
            <person name="Zhou P."/>
            <person name="Barbe V."/>
            <person name="Bardou P."/>
            <person name="Bechner M."/>
            <person name="Bellec A."/>
            <person name="Berger A."/>
            <person name="Berges H."/>
            <person name="Bidwell S."/>
            <person name="Bisseling T."/>
            <person name="Choisne N."/>
            <person name="Couloux A."/>
            <person name="Denny R."/>
            <person name="Deshpande S."/>
            <person name="Dai X."/>
            <person name="Doyle J.J."/>
            <person name="Dudez A.M."/>
            <person name="Farmer A.D."/>
            <person name="Fouteau S."/>
            <person name="Franken C."/>
            <person name="Gibelin C."/>
            <person name="Gish J."/>
            <person name="Goldstein S."/>
            <person name="Gonzalez A.J."/>
            <person name="Green P.J."/>
            <person name="Hallab A."/>
            <person name="Hartog M."/>
            <person name="Hua A."/>
            <person name="Humphray S.J."/>
            <person name="Jeong D.H."/>
            <person name="Jing Y."/>
            <person name="Jocker A."/>
            <person name="Kenton S.M."/>
            <person name="Kim D.J."/>
            <person name="Klee K."/>
            <person name="Lai H."/>
            <person name="Lang C."/>
            <person name="Lin S."/>
            <person name="Macmil S.L."/>
            <person name="Magdelenat G."/>
            <person name="Matthews L."/>
            <person name="McCorrison J."/>
            <person name="Monaghan E.L."/>
            <person name="Mun J.H."/>
            <person name="Najar F.Z."/>
            <person name="Nicholson C."/>
            <person name="Noirot C."/>
            <person name="O'Bleness M."/>
            <person name="Paule C.R."/>
            <person name="Poulain J."/>
            <person name="Prion F."/>
            <person name="Qin B."/>
            <person name="Qu C."/>
            <person name="Retzel E.F."/>
            <person name="Riddle C."/>
            <person name="Sallet E."/>
            <person name="Samain S."/>
            <person name="Samson N."/>
            <person name="Sanders I."/>
            <person name="Saurat O."/>
            <person name="Scarpelli C."/>
            <person name="Schiex T."/>
            <person name="Segurens B."/>
            <person name="Severin A.J."/>
            <person name="Sherrier D.J."/>
            <person name="Shi R."/>
            <person name="Sims S."/>
            <person name="Singer S.R."/>
            <person name="Sinharoy S."/>
            <person name="Sterck L."/>
            <person name="Viollet A."/>
            <person name="Wang B.B."/>
            <person name="Wang K."/>
            <person name="Wang M."/>
            <person name="Wang X."/>
            <person name="Warfsmann J."/>
            <person name="Weissenbach J."/>
            <person name="White D.D."/>
            <person name="White J.D."/>
            <person name="Wiley G.B."/>
            <person name="Wincker P."/>
            <person name="Xing Y."/>
            <person name="Yang L."/>
            <person name="Yao Z."/>
            <person name="Ying F."/>
            <person name="Zhai J."/>
            <person name="Zhou L."/>
            <person name="Zuber A."/>
            <person name="Denarie J."/>
            <person name="Dixon R.A."/>
            <person name="May G.D."/>
            <person name="Schwartz D.C."/>
            <person name="Rogers J."/>
            <person name="Quetier F."/>
            <person name="Town C.D."/>
            <person name="Roe B.A."/>
        </authorList>
    </citation>
    <scope>NUCLEOTIDE SEQUENCE [LARGE SCALE GENOMIC DNA]</scope>
    <source>
        <strain evidence="4">A17</strain>
        <strain evidence="5 6">cv. Jemalong A17</strain>
    </source>
</reference>
<dbReference type="GO" id="GO:0005634">
    <property type="term" value="C:nucleus"/>
    <property type="evidence" value="ECO:0000318"/>
    <property type="project" value="GO_Central"/>
</dbReference>
<protein>
    <recommendedName>
        <fullName evidence="7">BZIP domain-containing protein</fullName>
    </recommendedName>
</protein>
<accession>A0A072UZ57</accession>
<dbReference type="HOGENOM" id="CLU_1311791_0_0_1"/>
<dbReference type="AlphaFoldDB" id="A0A072UZ57"/>
<dbReference type="InterPro" id="IPR052483">
    <property type="entry name" value="bZIP_transcription_regulators"/>
</dbReference>
<evidence type="ECO:0000313" key="4">
    <source>
        <dbReference type="EMBL" id="KEH34368.1"/>
    </source>
</evidence>
<reference evidence="4 6" key="2">
    <citation type="journal article" date="2014" name="BMC Genomics">
        <title>An improved genome release (version Mt4.0) for the model legume Medicago truncatula.</title>
        <authorList>
            <person name="Tang H."/>
            <person name="Krishnakumar V."/>
            <person name="Bidwell S."/>
            <person name="Rosen B."/>
            <person name="Chan A."/>
            <person name="Zhou S."/>
            <person name="Gentzbittel L."/>
            <person name="Childs K.L."/>
            <person name="Yandell M."/>
            <person name="Gundlach H."/>
            <person name="Mayer K.F."/>
            <person name="Schwartz D.C."/>
            <person name="Town C.D."/>
        </authorList>
    </citation>
    <scope>GENOME REANNOTATION</scope>
    <source>
        <strain evidence="4">A17</strain>
        <strain evidence="5 6">cv. Jemalong A17</strain>
    </source>
</reference>
<keyword evidence="3" id="KW-0539">Nucleus</keyword>
<dbReference type="Proteomes" id="UP000002051">
    <property type="component" value="Chromosome 3"/>
</dbReference>
<dbReference type="GO" id="GO:0045893">
    <property type="term" value="P:positive regulation of DNA-templated transcription"/>
    <property type="evidence" value="ECO:0000318"/>
    <property type="project" value="GO_Central"/>
</dbReference>
<sequence length="210" mass="24593">MDQGNNVPYTHMDTHNLSPSSNSLFAEHVTIMNVPCVTWDATIDTVIANQAKAWAASRTNFGRNCDQNMDPKTMRRLMSRRIESKRSRLRKKVYMASLEVKAKEIEDEIVYNLRPQIESEQDQKTSLLSEKETIIHRINNLEKELLHKTALTEELFEELNVLNDIYTMQQEQQAQMLNWNDYNVEQLSYDPFSNYNSIPYEQGENKLPFL</sequence>
<dbReference type="PANTHER" id="PTHR46391:SF13">
    <property type="entry name" value="ACTIVATOR OF SPOMIN LUC3"/>
    <property type="match status" value="1"/>
</dbReference>
<evidence type="ECO:0008006" key="7">
    <source>
        <dbReference type="Google" id="ProtNLM"/>
    </source>
</evidence>
<keyword evidence="6" id="KW-1185">Reference proteome</keyword>